<comment type="caution">
    <text evidence="3">The sequence shown here is derived from an EMBL/GenBank/DDBJ whole genome shotgun (WGS) entry which is preliminary data.</text>
</comment>
<dbReference type="SUPFAM" id="SSF53756">
    <property type="entry name" value="UDP-Glycosyltransferase/glycogen phosphorylase"/>
    <property type="match status" value="1"/>
</dbReference>
<reference evidence="3" key="2">
    <citation type="submission" date="2020-09" db="EMBL/GenBank/DDBJ databases">
        <authorList>
            <person name="Sun Q."/>
            <person name="Zhou Y."/>
        </authorList>
    </citation>
    <scope>NUCLEOTIDE SEQUENCE</scope>
    <source>
        <strain evidence="3">CGMCC 1.15360</strain>
    </source>
</reference>
<accession>A0A916Z1X6</accession>
<dbReference type="GO" id="GO:0016757">
    <property type="term" value="F:glycosyltransferase activity"/>
    <property type="evidence" value="ECO:0007669"/>
    <property type="project" value="InterPro"/>
</dbReference>
<dbReference type="Pfam" id="PF00534">
    <property type="entry name" value="Glycos_transf_1"/>
    <property type="match status" value="1"/>
</dbReference>
<dbReference type="InterPro" id="IPR028098">
    <property type="entry name" value="Glyco_trans_4-like_N"/>
</dbReference>
<protein>
    <submittedName>
        <fullName evidence="3">Glycosyl transferase</fullName>
    </submittedName>
</protein>
<organism evidence="3 4">
    <name type="scientific">Croceicoccus mobilis</name>
    <dbReference type="NCBI Taxonomy" id="1703339"/>
    <lineage>
        <taxon>Bacteria</taxon>
        <taxon>Pseudomonadati</taxon>
        <taxon>Pseudomonadota</taxon>
        <taxon>Alphaproteobacteria</taxon>
        <taxon>Sphingomonadales</taxon>
        <taxon>Erythrobacteraceae</taxon>
        <taxon>Croceicoccus</taxon>
    </lineage>
</organism>
<dbReference type="PANTHER" id="PTHR45947">
    <property type="entry name" value="SULFOQUINOVOSYL TRANSFERASE SQD2"/>
    <property type="match status" value="1"/>
</dbReference>
<proteinExistence type="predicted"/>
<dbReference type="EMBL" id="BMIP01000004">
    <property type="protein sequence ID" value="GGD72169.1"/>
    <property type="molecule type" value="Genomic_DNA"/>
</dbReference>
<evidence type="ECO:0000259" key="2">
    <source>
        <dbReference type="Pfam" id="PF13439"/>
    </source>
</evidence>
<feature type="domain" description="Glycosyltransferase subfamily 4-like N-terminal" evidence="2">
    <location>
        <begin position="35"/>
        <end position="208"/>
    </location>
</feature>
<dbReference type="PANTHER" id="PTHR45947:SF3">
    <property type="entry name" value="SULFOQUINOVOSYL TRANSFERASE SQD2"/>
    <property type="match status" value="1"/>
</dbReference>
<sequence length="382" mass="43860">MNAVHPLNLHTSEAPRARFSEPRVAIVHYWLVSMRGGERVLERLLRLFPQADVFTNVYDPSKMSNAINEAKVTTSFINKMPMARRWYQYYLPLMPMALEQFDLNGYDLIISSESGPAKGVITDPTSHHMCYCHSPMRYLWDHYHQYRNGANVVARAAMPMLYHKLRQWDVASSTRVDNFVANSNFIRQRILKHWRREADVVHPPVETNLFTPSTEVDDHYLWVGQMVPYKRPDLAVEAFNMSGKPLMMVGTGGMEKHLKKIAKPNIKFVDRLNFDDLRRAYARARALVFTAEEDFGIVPVEAMASGRPVLAYGRGGILDSVLPEQTGIFFPRQTPESLADGIAEMERWLPHFDPSVAVRRAQVFAPERFDSQIRSLTEQYSA</sequence>
<dbReference type="InterPro" id="IPR001296">
    <property type="entry name" value="Glyco_trans_1"/>
</dbReference>
<evidence type="ECO:0000313" key="3">
    <source>
        <dbReference type="EMBL" id="GGD72169.1"/>
    </source>
</evidence>
<dbReference type="Gene3D" id="3.40.50.2000">
    <property type="entry name" value="Glycogen Phosphorylase B"/>
    <property type="match status" value="2"/>
</dbReference>
<gene>
    <name evidence="3" type="ORF">GCM10010990_22060</name>
</gene>
<dbReference type="Proteomes" id="UP000612349">
    <property type="component" value="Unassembled WGS sequence"/>
</dbReference>
<keyword evidence="4" id="KW-1185">Reference proteome</keyword>
<feature type="domain" description="Glycosyl transferase family 1" evidence="1">
    <location>
        <begin position="220"/>
        <end position="345"/>
    </location>
</feature>
<dbReference type="AlphaFoldDB" id="A0A916Z1X6"/>
<reference evidence="3" key="1">
    <citation type="journal article" date="2014" name="Int. J. Syst. Evol. Microbiol.">
        <title>Complete genome sequence of Corynebacterium casei LMG S-19264T (=DSM 44701T), isolated from a smear-ripened cheese.</title>
        <authorList>
            <consortium name="US DOE Joint Genome Institute (JGI-PGF)"/>
            <person name="Walter F."/>
            <person name="Albersmeier A."/>
            <person name="Kalinowski J."/>
            <person name="Ruckert C."/>
        </authorList>
    </citation>
    <scope>NUCLEOTIDE SEQUENCE</scope>
    <source>
        <strain evidence="3">CGMCC 1.15360</strain>
    </source>
</reference>
<evidence type="ECO:0000313" key="4">
    <source>
        <dbReference type="Proteomes" id="UP000612349"/>
    </source>
</evidence>
<evidence type="ECO:0000259" key="1">
    <source>
        <dbReference type="Pfam" id="PF00534"/>
    </source>
</evidence>
<dbReference type="RefSeq" id="WP_229665445.1">
    <property type="nucleotide sequence ID" value="NZ_BMIP01000004.1"/>
</dbReference>
<name>A0A916Z1X6_9SPHN</name>
<dbReference type="Pfam" id="PF13439">
    <property type="entry name" value="Glyco_transf_4"/>
    <property type="match status" value="1"/>
</dbReference>
<dbReference type="InterPro" id="IPR050194">
    <property type="entry name" value="Glycosyltransferase_grp1"/>
</dbReference>
<keyword evidence="3" id="KW-0808">Transferase</keyword>